<dbReference type="EMBL" id="JAFBXF010000002">
    <property type="protein sequence ID" value="MBM2416144.1"/>
    <property type="molecule type" value="Genomic_DNA"/>
</dbReference>
<dbReference type="Gene3D" id="3.40.50.12780">
    <property type="entry name" value="N-terminal domain of ligase-like"/>
    <property type="match status" value="1"/>
</dbReference>
<dbReference type="OrthoDB" id="9803968at2"/>
<organism evidence="2 4">
    <name type="scientific">Marivita cryptomonadis</name>
    <dbReference type="NCBI Taxonomy" id="505252"/>
    <lineage>
        <taxon>Bacteria</taxon>
        <taxon>Pseudomonadati</taxon>
        <taxon>Pseudomonadota</taxon>
        <taxon>Alphaproteobacteria</taxon>
        <taxon>Rhodobacterales</taxon>
        <taxon>Roseobacteraceae</taxon>
        <taxon>Marivita</taxon>
    </lineage>
</organism>
<dbReference type="GO" id="GO:0016405">
    <property type="term" value="F:CoA-ligase activity"/>
    <property type="evidence" value="ECO:0007669"/>
    <property type="project" value="TreeGrafter"/>
</dbReference>
<dbReference type="PANTHER" id="PTHR24096:SF420">
    <property type="entry name" value="LONG-CHAIN-FATTY-ACID--COA LIGASE-RELATED"/>
    <property type="match status" value="1"/>
</dbReference>
<dbReference type="RefSeq" id="WP_085631388.1">
    <property type="nucleotide sequence ID" value="NZ_JAFBWU010000002.1"/>
</dbReference>
<protein>
    <submittedName>
        <fullName evidence="2">Feruloyl-CoA synthase</fullName>
    </submittedName>
</protein>
<dbReference type="Pfam" id="PF00501">
    <property type="entry name" value="AMP-binding"/>
    <property type="match status" value="1"/>
</dbReference>
<accession>A0A9Q2S3V8</accession>
<proteinExistence type="predicted"/>
<dbReference type="PROSITE" id="PS00455">
    <property type="entry name" value="AMP_BINDING"/>
    <property type="match status" value="1"/>
</dbReference>
<dbReference type="EMBL" id="JAFBXE010000002">
    <property type="protein sequence ID" value="MBM2411477.1"/>
    <property type="molecule type" value="Genomic_DNA"/>
</dbReference>
<dbReference type="PANTHER" id="PTHR24096">
    <property type="entry name" value="LONG-CHAIN-FATTY-ACID--COA LIGASE"/>
    <property type="match status" value="1"/>
</dbReference>
<reference evidence="2 5" key="1">
    <citation type="submission" date="2021-01" db="EMBL/GenBank/DDBJ databases">
        <title>Diatom-associated Roseobacters Show Island Model of Population Structure.</title>
        <authorList>
            <person name="Qu L."/>
            <person name="Feng X."/>
            <person name="Chen Y."/>
            <person name="Li L."/>
            <person name="Wang X."/>
            <person name="Hu Z."/>
            <person name="Wang H."/>
            <person name="Luo H."/>
        </authorList>
    </citation>
    <scope>NUCLEOTIDE SEQUENCE</scope>
    <source>
        <strain evidence="3 5">CC28-63</strain>
        <strain evidence="2">CC28-69</strain>
    </source>
</reference>
<dbReference type="AlphaFoldDB" id="A0A9Q2S3V8"/>
<name>A0A9Q2S3V8_9RHOB</name>
<evidence type="ECO:0000259" key="1">
    <source>
        <dbReference type="Pfam" id="PF00501"/>
    </source>
</evidence>
<comment type="caution">
    <text evidence="2">The sequence shown here is derived from an EMBL/GenBank/DDBJ whole genome shotgun (WGS) entry which is preliminary data.</text>
</comment>
<dbReference type="Proteomes" id="UP000755667">
    <property type="component" value="Unassembled WGS sequence"/>
</dbReference>
<gene>
    <name evidence="2" type="ORF">JQX41_04135</name>
    <name evidence="3" type="ORF">JQX48_04135</name>
</gene>
<dbReference type="GeneID" id="62642124"/>
<evidence type="ECO:0000313" key="2">
    <source>
        <dbReference type="EMBL" id="MBM2411477.1"/>
    </source>
</evidence>
<dbReference type="InterPro" id="IPR020845">
    <property type="entry name" value="AMP-binding_CS"/>
</dbReference>
<dbReference type="InterPro" id="IPR000873">
    <property type="entry name" value="AMP-dep_synth/lig_dom"/>
</dbReference>
<feature type="domain" description="AMP-dependent synthetase/ligase" evidence="1">
    <location>
        <begin position="44"/>
        <end position="421"/>
    </location>
</feature>
<evidence type="ECO:0000313" key="4">
    <source>
        <dbReference type="Proteomes" id="UP000755667"/>
    </source>
</evidence>
<sequence length="597" mass="64508">MTDLKADDFWAPEFIYEHRDDGSILMRQKCDLTGYLPTLADYLDKWADATPDQTWIARRSTDGDWVRISYAQARAKAKSIGAALLALGLGPDRPLLILSENSLEHALLGAACFYTGIPYAPLSPAYSLVSKDHLKLKDVAETLNPGAVYGDDGSIFGPAFASIAAEGRIVICKQAQSPGAMSFDDLLTGDPAKADEARARITGETVVKYLFTSGSTGSPKAVINTNSMICAMQAMVRDCYRFLEKQPPVVLDWAPWNHTAAGNKVSYLVLTNGGTYYIDDGRPVPGKFDETLRNLRDISCTWYFNVPVGWDMLVEALEADPELAATFFQSLGMMFYAGAGMAQHTWDALRRLSRQTTGREVLLATGLGATETAPFALACTEVQEKAGNVGVPSRGLQMKLVPTSGKMEVRLKGPTVTPGYFGDPAKTAEAFDEEGYYRMGDALRPADPDDFSKGFYFDGRVAENFKLNTGTWVAVGAVRSALVDAMGGLVRDAVIVGENERDLGALLLLSDKAKAMADNDRAQALTKALAAAGQSATGSASRVCRAAVLSQEPSFEKGEITEKGSLNQRAMRAHHADLIDDLYQSRGEAIVLGGRVR</sequence>
<dbReference type="SUPFAM" id="SSF56801">
    <property type="entry name" value="Acetyl-CoA synthetase-like"/>
    <property type="match status" value="1"/>
</dbReference>
<dbReference type="InterPro" id="IPR042099">
    <property type="entry name" value="ANL_N_sf"/>
</dbReference>
<keyword evidence="5" id="KW-1185">Reference proteome</keyword>
<evidence type="ECO:0000313" key="5">
    <source>
        <dbReference type="Proteomes" id="UP000809440"/>
    </source>
</evidence>
<dbReference type="Pfam" id="PF23562">
    <property type="entry name" value="AMP-binding_C_3"/>
    <property type="match status" value="1"/>
</dbReference>
<dbReference type="Proteomes" id="UP000809440">
    <property type="component" value="Unassembled WGS sequence"/>
</dbReference>
<evidence type="ECO:0000313" key="3">
    <source>
        <dbReference type="EMBL" id="MBM2416144.1"/>
    </source>
</evidence>